<dbReference type="HOGENOM" id="CLU_010194_15_2_1"/>
<dbReference type="InterPro" id="IPR002347">
    <property type="entry name" value="SDR_fam"/>
</dbReference>
<dbReference type="GO" id="GO:0016491">
    <property type="term" value="F:oxidoreductase activity"/>
    <property type="evidence" value="ECO:0007669"/>
    <property type="project" value="UniProtKB-KW"/>
</dbReference>
<dbReference type="Proteomes" id="UP000001745">
    <property type="component" value="Unassembled WGS sequence"/>
</dbReference>
<accession>B8MTT7</accession>
<organism evidence="4 5">
    <name type="scientific">Talaromyces stipitatus (strain ATCC 10500 / CBS 375.48 / QM 6759 / NRRL 1006)</name>
    <name type="common">Penicillium stipitatum</name>
    <dbReference type="NCBI Taxonomy" id="441959"/>
    <lineage>
        <taxon>Eukaryota</taxon>
        <taxon>Fungi</taxon>
        <taxon>Dikarya</taxon>
        <taxon>Ascomycota</taxon>
        <taxon>Pezizomycotina</taxon>
        <taxon>Eurotiomycetes</taxon>
        <taxon>Eurotiomycetidae</taxon>
        <taxon>Eurotiales</taxon>
        <taxon>Trichocomaceae</taxon>
        <taxon>Talaromyces</taxon>
        <taxon>Talaromyces sect. Talaromyces</taxon>
    </lineage>
</organism>
<keyword evidence="2" id="KW-0521">NADP</keyword>
<keyword evidence="5" id="KW-1185">Reference proteome</keyword>
<dbReference type="InterPro" id="IPR051122">
    <property type="entry name" value="SDR_DHRS6-like"/>
</dbReference>
<dbReference type="GeneID" id="8105575"/>
<dbReference type="InterPro" id="IPR036291">
    <property type="entry name" value="NAD(P)-bd_dom_sf"/>
</dbReference>
<dbReference type="eggNOG" id="KOG0725">
    <property type="taxonomic scope" value="Eukaryota"/>
</dbReference>
<dbReference type="AlphaFoldDB" id="B8MTT7"/>
<dbReference type="RefSeq" id="XP_002488226.1">
    <property type="nucleotide sequence ID" value="XM_002488181.1"/>
</dbReference>
<dbReference type="OMA" id="KEGQIST"/>
<dbReference type="PANTHER" id="PTHR43477:SF1">
    <property type="entry name" value="DIHYDROANTICAPSIN 7-DEHYDROGENASE"/>
    <property type="match status" value="1"/>
</dbReference>
<dbReference type="VEuPathDB" id="FungiDB:TSTA_006020"/>
<reference evidence="5" key="1">
    <citation type="journal article" date="2015" name="Genome Announc.">
        <title>Genome sequence of the AIDS-associated pathogen Penicillium marneffei (ATCC18224) and its near taxonomic relative Talaromyces stipitatus (ATCC10500).</title>
        <authorList>
            <person name="Nierman W.C."/>
            <person name="Fedorova-Abrams N.D."/>
            <person name="Andrianopoulos A."/>
        </authorList>
    </citation>
    <scope>NUCLEOTIDE SEQUENCE [LARGE SCALE GENOMIC DNA]</scope>
    <source>
        <strain evidence="5">ATCC 10500 / CBS 375.48 / QM 6759 / NRRL 1006</strain>
    </source>
</reference>
<dbReference type="CDD" id="cd05233">
    <property type="entry name" value="SDR_c"/>
    <property type="match status" value="1"/>
</dbReference>
<dbReference type="Gene3D" id="3.40.50.720">
    <property type="entry name" value="NAD(P)-binding Rossmann-like Domain"/>
    <property type="match status" value="1"/>
</dbReference>
<dbReference type="PhylomeDB" id="B8MTT7"/>
<dbReference type="OrthoDB" id="294295at2759"/>
<evidence type="ECO:0000313" key="4">
    <source>
        <dbReference type="EMBL" id="EED12572.1"/>
    </source>
</evidence>
<dbReference type="PANTHER" id="PTHR43477">
    <property type="entry name" value="DIHYDROANTICAPSIN 7-DEHYDROGENASE"/>
    <property type="match status" value="1"/>
</dbReference>
<dbReference type="Pfam" id="PF23441">
    <property type="entry name" value="SDR"/>
    <property type="match status" value="1"/>
</dbReference>
<dbReference type="EMBL" id="EQ962660">
    <property type="protein sequence ID" value="EED12572.1"/>
    <property type="molecule type" value="Genomic_DNA"/>
</dbReference>
<sequence>MFVSRITELGNKSYTGSEDKAPKSLYIFHCSNAIESKMSGFKYLNKLQDKRVLVFGGTSGMGYAVTEALLEHGAQVTISGSKPEKLENAVRRLHSSYPDLKEGQISTRLCDLGSSDGLEARIREALHYASKGGEHKIDHIVFTAGDTVDVAGGITGTDIHVINRLMGVRVLAPVLIGKVVATSDYVNKSSATSFTFTSGTAHLRPRPTWPIMAMLSGALQGLSSGLAVELAPIRVNVVNPGFFETELVRGRPAEVLEMAKESSLTKRLGKPEDIAEAYLYFMKDASADGTAIISDNGKILSS</sequence>
<protein>
    <submittedName>
        <fullName evidence="4">Short-chain dehydrogenase, putative</fullName>
    </submittedName>
</protein>
<keyword evidence="3" id="KW-0560">Oxidoreductase</keyword>
<evidence type="ECO:0000256" key="3">
    <source>
        <dbReference type="ARBA" id="ARBA00023002"/>
    </source>
</evidence>
<dbReference type="InterPro" id="IPR057571">
    <property type="entry name" value="SDR_PhqE-like"/>
</dbReference>
<dbReference type="PRINTS" id="PR00081">
    <property type="entry name" value="GDHRDH"/>
</dbReference>
<proteinExistence type="inferred from homology"/>
<evidence type="ECO:0000256" key="2">
    <source>
        <dbReference type="ARBA" id="ARBA00022857"/>
    </source>
</evidence>
<name>B8MTT7_TALSN</name>
<dbReference type="SUPFAM" id="SSF51735">
    <property type="entry name" value="NAD(P)-binding Rossmann-fold domains"/>
    <property type="match status" value="1"/>
</dbReference>
<evidence type="ECO:0000313" key="5">
    <source>
        <dbReference type="Proteomes" id="UP000001745"/>
    </source>
</evidence>
<evidence type="ECO:0000256" key="1">
    <source>
        <dbReference type="ARBA" id="ARBA00006484"/>
    </source>
</evidence>
<comment type="similarity">
    <text evidence="1">Belongs to the short-chain dehydrogenases/reductases (SDR) family.</text>
</comment>
<dbReference type="InParanoid" id="B8MTT7"/>
<gene>
    <name evidence="4" type="ORF">TSTA_006020</name>
</gene>
<dbReference type="STRING" id="441959.B8MTT7"/>